<comment type="caution">
    <text evidence="3">The sequence shown here is derived from an EMBL/GenBank/DDBJ whole genome shotgun (WGS) entry which is preliminary data.</text>
</comment>
<dbReference type="OrthoDB" id="4376109at2"/>
<dbReference type="PROSITE" id="PS50830">
    <property type="entry name" value="TNASE_3"/>
    <property type="match status" value="1"/>
</dbReference>
<evidence type="ECO:0000313" key="2">
    <source>
        <dbReference type="EMBL" id="ERT03871.1"/>
    </source>
</evidence>
<dbReference type="PATRIC" id="fig|1348334.3.peg.5896"/>
<evidence type="ECO:0000259" key="1">
    <source>
        <dbReference type="PROSITE" id="PS50830"/>
    </source>
</evidence>
<gene>
    <name evidence="3" type="ORF">M595_0688</name>
    <name evidence="2" type="ORF">M595_6187</name>
</gene>
<proteinExistence type="predicted"/>
<dbReference type="InterPro" id="IPR016071">
    <property type="entry name" value="Staphylococal_nuclease_OB-fold"/>
</dbReference>
<feature type="domain" description="TNase-like" evidence="1">
    <location>
        <begin position="10"/>
        <end position="151"/>
    </location>
</feature>
<sequence length="313" mass="36026">MGTWIKDLQVTKVVDGDTLKVLLNGKREFLRLHCVDTEESFPCGTKPVTNAGIASSEMAIQYFTNSDGELTQVDVEFDGDEPVEVCLEKYRDSHGRIICYIHKDGENYNTWLIREGWSPYFIKYGRSIFYHQQMMEAEAEAQAYHRIIWNAHTNQNGAFRNYELLMSWWTLRDSIIQDYRLNGIRAGVLSVRLDYPKIIAAAAKEEWITIFCDLQDGVTKWIGSGALIHTGSKDHILKLWIPEAKNDKNAPLAQLIQKRYSGLGRGYVYVSGKAVMYRDKPEITLTDLKQISDFCPIFPIEKQRLVKTREKSQ</sequence>
<keyword evidence="4" id="KW-1185">Reference proteome</keyword>
<dbReference type="SUPFAM" id="SSF50199">
    <property type="entry name" value="Staphylococcal nuclease"/>
    <property type="match status" value="1"/>
</dbReference>
<dbReference type="Pfam" id="PF00565">
    <property type="entry name" value="SNase"/>
    <property type="match status" value="1"/>
</dbReference>
<organism evidence="3 4">
    <name type="scientific">Lyngbya aestuarii BL J</name>
    <dbReference type="NCBI Taxonomy" id="1348334"/>
    <lineage>
        <taxon>Bacteria</taxon>
        <taxon>Bacillati</taxon>
        <taxon>Cyanobacteriota</taxon>
        <taxon>Cyanophyceae</taxon>
        <taxon>Oscillatoriophycideae</taxon>
        <taxon>Oscillatoriales</taxon>
        <taxon>Microcoleaceae</taxon>
        <taxon>Lyngbya</taxon>
    </lineage>
</organism>
<evidence type="ECO:0000313" key="3">
    <source>
        <dbReference type="EMBL" id="ERT09350.1"/>
    </source>
</evidence>
<dbReference type="RefSeq" id="WP_023064577.1">
    <property type="nucleotide sequence ID" value="NZ_AUZM01000004.1"/>
</dbReference>
<protein>
    <recommendedName>
        <fullName evidence="1">TNase-like domain-containing protein</fullName>
    </recommendedName>
</protein>
<dbReference type="InterPro" id="IPR035437">
    <property type="entry name" value="SNase_OB-fold_sf"/>
</dbReference>
<dbReference type="Proteomes" id="UP000017127">
    <property type="component" value="Unassembled WGS sequence"/>
</dbReference>
<accession>U7QQG0</accession>
<dbReference type="AlphaFoldDB" id="U7QQG0"/>
<dbReference type="SMART" id="SM00318">
    <property type="entry name" value="SNc"/>
    <property type="match status" value="1"/>
</dbReference>
<dbReference type="EMBL" id="AUZM01000172">
    <property type="protein sequence ID" value="ERT03871.1"/>
    <property type="molecule type" value="Genomic_DNA"/>
</dbReference>
<reference evidence="3 4" key="1">
    <citation type="journal article" date="2013" name="Front. Microbiol.">
        <title>Comparative genomic analyses of the cyanobacterium, Lyngbya aestuarii BL J, a powerful hydrogen producer.</title>
        <authorList>
            <person name="Kothari A."/>
            <person name="Vaughn M."/>
            <person name="Garcia-Pichel F."/>
        </authorList>
    </citation>
    <scope>NUCLEOTIDE SEQUENCE [LARGE SCALE GENOMIC DNA]</scope>
    <source>
        <strain evidence="3 4">BL J</strain>
    </source>
</reference>
<evidence type="ECO:0000313" key="4">
    <source>
        <dbReference type="Proteomes" id="UP000017127"/>
    </source>
</evidence>
<dbReference type="EMBL" id="AUZM01000004">
    <property type="protein sequence ID" value="ERT09350.1"/>
    <property type="molecule type" value="Genomic_DNA"/>
</dbReference>
<name>U7QQG0_9CYAN</name>
<dbReference type="Gene3D" id="2.40.50.90">
    <property type="match status" value="1"/>
</dbReference>